<gene>
    <name evidence="6" type="ORF">AELLOGFF_03245</name>
</gene>
<keyword evidence="3" id="KW-0804">Transcription</keyword>
<sequence>MDGEPKTRRRNEALMSAIRDAVRAELVEHGYADLTFEGVARRAKTSKPVLYRRYRTRAHMVVDALPNLRWEPDQIDLTASESLRDDLLNVFCAIADNFVAIGVDNYRRLVAEADDELLDLLHTQIIGLAERTVYPVLARARERGEIGGQEIARLPALSIGFLLRDLLVFTRVEVGRDAIAEILDTVYLPLIRTVSTP</sequence>
<dbReference type="SUPFAM" id="SSF46689">
    <property type="entry name" value="Homeodomain-like"/>
    <property type="match status" value="1"/>
</dbReference>
<name>A0A5S9P9Q1_MYCVN</name>
<feature type="DNA-binding region" description="H-T-H motif" evidence="4">
    <location>
        <begin position="35"/>
        <end position="54"/>
    </location>
</feature>
<keyword evidence="2 4" id="KW-0238">DNA-binding</keyword>
<dbReference type="PROSITE" id="PS50977">
    <property type="entry name" value="HTH_TETR_2"/>
    <property type="match status" value="1"/>
</dbReference>
<dbReference type="EMBL" id="CACSIP010000007">
    <property type="protein sequence ID" value="CAA0100072.1"/>
    <property type="molecule type" value="Genomic_DNA"/>
</dbReference>
<evidence type="ECO:0000256" key="3">
    <source>
        <dbReference type="ARBA" id="ARBA00023163"/>
    </source>
</evidence>
<evidence type="ECO:0000259" key="5">
    <source>
        <dbReference type="PROSITE" id="PS50977"/>
    </source>
</evidence>
<dbReference type="InterPro" id="IPR009057">
    <property type="entry name" value="Homeodomain-like_sf"/>
</dbReference>
<dbReference type="Gene3D" id="1.10.10.60">
    <property type="entry name" value="Homeodomain-like"/>
    <property type="match status" value="1"/>
</dbReference>
<organism evidence="6 7">
    <name type="scientific">Mycolicibacterium vanbaalenii</name>
    <name type="common">Mycobacterium vanbaalenii</name>
    <dbReference type="NCBI Taxonomy" id="110539"/>
    <lineage>
        <taxon>Bacteria</taxon>
        <taxon>Bacillati</taxon>
        <taxon>Actinomycetota</taxon>
        <taxon>Actinomycetes</taxon>
        <taxon>Mycobacteriales</taxon>
        <taxon>Mycobacteriaceae</taxon>
        <taxon>Mycolicibacterium</taxon>
    </lineage>
</organism>
<evidence type="ECO:0000256" key="2">
    <source>
        <dbReference type="ARBA" id="ARBA00023125"/>
    </source>
</evidence>
<evidence type="ECO:0000256" key="1">
    <source>
        <dbReference type="ARBA" id="ARBA00023015"/>
    </source>
</evidence>
<evidence type="ECO:0000313" key="6">
    <source>
        <dbReference type="EMBL" id="CAA0100072.1"/>
    </source>
</evidence>
<dbReference type="InterPro" id="IPR050109">
    <property type="entry name" value="HTH-type_TetR-like_transc_reg"/>
</dbReference>
<dbReference type="InterPro" id="IPR036271">
    <property type="entry name" value="Tet_transcr_reg_TetR-rel_C_sf"/>
</dbReference>
<accession>A0A5S9P9Q1</accession>
<dbReference type="Gene3D" id="1.10.357.10">
    <property type="entry name" value="Tetracycline Repressor, domain 2"/>
    <property type="match status" value="1"/>
</dbReference>
<dbReference type="Pfam" id="PF16859">
    <property type="entry name" value="TetR_C_11"/>
    <property type="match status" value="1"/>
</dbReference>
<dbReference type="PANTHER" id="PTHR30055">
    <property type="entry name" value="HTH-TYPE TRANSCRIPTIONAL REGULATOR RUTR"/>
    <property type="match status" value="1"/>
</dbReference>
<keyword evidence="7" id="KW-1185">Reference proteome</keyword>
<feature type="domain" description="HTH tetR-type" evidence="5">
    <location>
        <begin position="12"/>
        <end position="72"/>
    </location>
</feature>
<dbReference type="PANTHER" id="PTHR30055:SF148">
    <property type="entry name" value="TETR-FAMILY TRANSCRIPTIONAL REGULATOR"/>
    <property type="match status" value="1"/>
</dbReference>
<evidence type="ECO:0000313" key="7">
    <source>
        <dbReference type="Proteomes" id="UP000430146"/>
    </source>
</evidence>
<dbReference type="InterPro" id="IPR001647">
    <property type="entry name" value="HTH_TetR"/>
</dbReference>
<dbReference type="AlphaFoldDB" id="A0A5S9P9Q1"/>
<protein>
    <submittedName>
        <fullName evidence="6">Putative HTH-type transcriptional regulator</fullName>
    </submittedName>
</protein>
<dbReference type="GO" id="GO:0003700">
    <property type="term" value="F:DNA-binding transcription factor activity"/>
    <property type="evidence" value="ECO:0007669"/>
    <property type="project" value="TreeGrafter"/>
</dbReference>
<dbReference type="Pfam" id="PF00440">
    <property type="entry name" value="TetR_N"/>
    <property type="match status" value="1"/>
</dbReference>
<dbReference type="SUPFAM" id="SSF48498">
    <property type="entry name" value="Tetracyclin repressor-like, C-terminal domain"/>
    <property type="match status" value="1"/>
</dbReference>
<dbReference type="GO" id="GO:0000976">
    <property type="term" value="F:transcription cis-regulatory region binding"/>
    <property type="evidence" value="ECO:0007669"/>
    <property type="project" value="TreeGrafter"/>
</dbReference>
<evidence type="ECO:0000256" key="4">
    <source>
        <dbReference type="PROSITE-ProRule" id="PRU00335"/>
    </source>
</evidence>
<keyword evidence="1" id="KW-0805">Transcription regulation</keyword>
<dbReference type="Proteomes" id="UP000430146">
    <property type="component" value="Unassembled WGS sequence"/>
</dbReference>
<dbReference type="InterPro" id="IPR011075">
    <property type="entry name" value="TetR_C"/>
</dbReference>
<reference evidence="6 7" key="1">
    <citation type="submission" date="2019-11" db="EMBL/GenBank/DDBJ databases">
        <authorList>
            <person name="Holert J."/>
        </authorList>
    </citation>
    <scope>NUCLEOTIDE SEQUENCE [LARGE SCALE GENOMIC DNA]</scope>
    <source>
        <strain evidence="6">BC8_1</strain>
    </source>
</reference>
<proteinExistence type="predicted"/>